<organism evidence="2 3">
    <name type="scientific">Nesidiocoris tenuis</name>
    <dbReference type="NCBI Taxonomy" id="355587"/>
    <lineage>
        <taxon>Eukaryota</taxon>
        <taxon>Metazoa</taxon>
        <taxon>Ecdysozoa</taxon>
        <taxon>Arthropoda</taxon>
        <taxon>Hexapoda</taxon>
        <taxon>Insecta</taxon>
        <taxon>Pterygota</taxon>
        <taxon>Neoptera</taxon>
        <taxon>Paraneoptera</taxon>
        <taxon>Hemiptera</taxon>
        <taxon>Heteroptera</taxon>
        <taxon>Panheteroptera</taxon>
        <taxon>Cimicomorpha</taxon>
        <taxon>Miridae</taxon>
        <taxon>Dicyphina</taxon>
        <taxon>Nesidiocoris</taxon>
    </lineage>
</organism>
<sequence>MNPHTLVPRVILSKRVKLKFISNSRSDVQLLKELGIIFMKEKNIENFEIGTAWMFSSAKMIPKRAGILSRTPIDASLSTLIWPNARRSRPLGKVSNGRLPFCQASRRLEFQRSVFERGNVVLRGAPPLGRFGGSRLNYRRRGGAMPSPHSTSPSPPLHDTYNNSYYSHEEDVEEDPGTVGGGLGGAWNHPTYQKLSTRRAAIATEAAKVFSTTKDVNIFYIGMNVQAFLQARSIYVSWRTVFACMLFQGSTPPVKGMYYCAFISAFPD</sequence>
<gene>
    <name evidence="2" type="ORF">NTEN_LOCUS15951</name>
</gene>
<proteinExistence type="predicted"/>
<evidence type="ECO:0000256" key="1">
    <source>
        <dbReference type="SAM" id="MobiDB-lite"/>
    </source>
</evidence>
<accession>A0A6H5H1G7</accession>
<protein>
    <submittedName>
        <fullName evidence="2">Uncharacterized protein</fullName>
    </submittedName>
</protein>
<dbReference type="AlphaFoldDB" id="A0A6H5H1G7"/>
<evidence type="ECO:0000313" key="3">
    <source>
        <dbReference type="Proteomes" id="UP000479000"/>
    </source>
</evidence>
<feature type="region of interest" description="Disordered" evidence="1">
    <location>
        <begin position="139"/>
        <end position="159"/>
    </location>
</feature>
<keyword evidence="3" id="KW-1185">Reference proteome</keyword>
<evidence type="ECO:0000313" key="2">
    <source>
        <dbReference type="EMBL" id="CAB0010958.1"/>
    </source>
</evidence>
<dbReference type="Proteomes" id="UP000479000">
    <property type="component" value="Unassembled WGS sequence"/>
</dbReference>
<dbReference type="EMBL" id="CADCXU010023503">
    <property type="protein sequence ID" value="CAB0010958.1"/>
    <property type="molecule type" value="Genomic_DNA"/>
</dbReference>
<reference evidence="2 3" key="1">
    <citation type="submission" date="2020-02" db="EMBL/GenBank/DDBJ databases">
        <authorList>
            <person name="Ferguson B K."/>
        </authorList>
    </citation>
    <scope>NUCLEOTIDE SEQUENCE [LARGE SCALE GENOMIC DNA]</scope>
</reference>
<name>A0A6H5H1G7_9HEMI</name>